<dbReference type="PRINTS" id="PR00750">
    <property type="entry name" value="BETAAMYLASE"/>
</dbReference>
<comment type="similarity">
    <text evidence="1 4">Belongs to the glycosyl hydrolase 14 family.</text>
</comment>
<protein>
    <recommendedName>
        <fullName evidence="4">Beta-amylase</fullName>
        <ecNumber evidence="4">3.2.1.2</ecNumber>
    </recommendedName>
</protein>
<evidence type="ECO:0000313" key="5">
    <source>
        <dbReference type="EMBL" id="KAF8408309.1"/>
    </source>
</evidence>
<name>A0A834ZJB5_TETSI</name>
<accession>A0A834ZJB5</accession>
<comment type="caution">
    <text evidence="5">The sequence shown here is derived from an EMBL/GenBank/DDBJ whole genome shotgun (WGS) entry which is preliminary data.</text>
</comment>
<dbReference type="InterPro" id="IPR001554">
    <property type="entry name" value="Glyco_hydro_14"/>
</dbReference>
<dbReference type="AlphaFoldDB" id="A0A834ZJB5"/>
<evidence type="ECO:0000256" key="4">
    <source>
        <dbReference type="RuleBase" id="RU000509"/>
    </source>
</evidence>
<dbReference type="PANTHER" id="PTHR31352">
    <property type="entry name" value="BETA-AMYLASE 1, CHLOROPLASTIC"/>
    <property type="match status" value="1"/>
</dbReference>
<dbReference type="GO" id="GO:0000272">
    <property type="term" value="P:polysaccharide catabolic process"/>
    <property type="evidence" value="ECO:0007669"/>
    <property type="project" value="UniProtKB-KW"/>
</dbReference>
<evidence type="ECO:0000313" key="6">
    <source>
        <dbReference type="Proteomes" id="UP000655225"/>
    </source>
</evidence>
<sequence length="130" mass="14274">MSTKVHDSFSGSISGGYRVEADPMILAGTTNSLRTPAAEGIFHGTGALLSGKVAGIHWHYRTKSHAAELTVGYYNTRHREPSISSLSLYRHIFRRSVHIYLEITIQDCSLIGCSVVIDLAMTCQKHLDGK</sequence>
<proteinExistence type="inferred from homology"/>
<reference evidence="5 6" key="1">
    <citation type="submission" date="2020-04" db="EMBL/GenBank/DDBJ databases">
        <title>Plant Genome Project.</title>
        <authorList>
            <person name="Zhang R.-G."/>
        </authorList>
    </citation>
    <scope>NUCLEOTIDE SEQUENCE [LARGE SCALE GENOMIC DNA]</scope>
    <source>
        <strain evidence="5">YNK0</strain>
        <tissue evidence="5">Leaf</tissue>
    </source>
</reference>
<dbReference type="EMBL" id="JABCRI010000004">
    <property type="protein sequence ID" value="KAF8408309.1"/>
    <property type="molecule type" value="Genomic_DNA"/>
</dbReference>
<comment type="catalytic activity">
    <reaction evidence="4">
        <text>Hydrolysis of (1-&gt;4)-alpha-D-glucosidic linkages in polysaccharides so as to remove successive maltose units from the non-reducing ends of the chains.</text>
        <dbReference type="EC" id="3.2.1.2"/>
    </reaction>
</comment>
<keyword evidence="2 4" id="KW-0119">Carbohydrate metabolism</keyword>
<evidence type="ECO:0000256" key="2">
    <source>
        <dbReference type="ARBA" id="ARBA00023277"/>
    </source>
</evidence>
<evidence type="ECO:0000256" key="1">
    <source>
        <dbReference type="ARBA" id="ARBA00005652"/>
    </source>
</evidence>
<keyword evidence="4" id="KW-0326">Glycosidase</keyword>
<organism evidence="5 6">
    <name type="scientific">Tetracentron sinense</name>
    <name type="common">Spur-leaf</name>
    <dbReference type="NCBI Taxonomy" id="13715"/>
    <lineage>
        <taxon>Eukaryota</taxon>
        <taxon>Viridiplantae</taxon>
        <taxon>Streptophyta</taxon>
        <taxon>Embryophyta</taxon>
        <taxon>Tracheophyta</taxon>
        <taxon>Spermatophyta</taxon>
        <taxon>Magnoliopsida</taxon>
        <taxon>Trochodendrales</taxon>
        <taxon>Trochodendraceae</taxon>
        <taxon>Tetracentron</taxon>
    </lineage>
</organism>
<keyword evidence="3 4" id="KW-0624">Polysaccharide degradation</keyword>
<keyword evidence="6" id="KW-1185">Reference proteome</keyword>
<gene>
    <name evidence="5" type="ORF">HHK36_007458</name>
</gene>
<dbReference type="Gene3D" id="3.20.20.80">
    <property type="entry name" value="Glycosidases"/>
    <property type="match status" value="1"/>
</dbReference>
<dbReference type="PANTHER" id="PTHR31352:SF1">
    <property type="entry name" value="BETA-AMYLASE 3, CHLOROPLASTIC"/>
    <property type="match status" value="1"/>
</dbReference>
<dbReference type="Proteomes" id="UP000655225">
    <property type="component" value="Unassembled WGS sequence"/>
</dbReference>
<dbReference type="EC" id="3.2.1.2" evidence="4"/>
<dbReference type="GO" id="GO:0016161">
    <property type="term" value="F:beta-amylase activity"/>
    <property type="evidence" value="ECO:0007669"/>
    <property type="project" value="UniProtKB-EC"/>
</dbReference>
<dbReference type="InterPro" id="IPR017853">
    <property type="entry name" value="GH"/>
</dbReference>
<evidence type="ECO:0000256" key="3">
    <source>
        <dbReference type="ARBA" id="ARBA00023326"/>
    </source>
</evidence>
<keyword evidence="4" id="KW-0378">Hydrolase</keyword>
<dbReference type="SUPFAM" id="SSF51445">
    <property type="entry name" value="(Trans)glycosidases"/>
    <property type="match status" value="1"/>
</dbReference>
<dbReference type="Pfam" id="PF01373">
    <property type="entry name" value="Glyco_hydro_14"/>
    <property type="match status" value="1"/>
</dbReference>